<evidence type="ECO:0000256" key="6">
    <source>
        <dbReference type="ARBA" id="ARBA00023136"/>
    </source>
</evidence>
<feature type="transmembrane region" description="Helical" evidence="7">
    <location>
        <begin position="172"/>
        <end position="189"/>
    </location>
</feature>
<evidence type="ECO:0000256" key="5">
    <source>
        <dbReference type="ARBA" id="ARBA00022989"/>
    </source>
</evidence>
<reference evidence="9 10" key="1">
    <citation type="journal article" date="2016" name="Nat. Commun.">
        <title>Thousands of microbial genomes shed light on interconnected biogeochemical processes in an aquifer system.</title>
        <authorList>
            <person name="Anantharaman K."/>
            <person name="Brown C.T."/>
            <person name="Hug L.A."/>
            <person name="Sharon I."/>
            <person name="Castelle C.J."/>
            <person name="Probst A.J."/>
            <person name="Thomas B.C."/>
            <person name="Singh A."/>
            <person name="Wilkins M.J."/>
            <person name="Karaoz U."/>
            <person name="Brodie E.L."/>
            <person name="Williams K.H."/>
            <person name="Hubbard S.S."/>
            <person name="Banfield J.F."/>
        </authorList>
    </citation>
    <scope>NUCLEOTIDE SEQUENCE [LARGE SCALE GENOMIC DNA]</scope>
</reference>
<dbReference type="InterPro" id="IPR042094">
    <property type="entry name" value="T2SS_GspF_sf"/>
</dbReference>
<dbReference type="InterPro" id="IPR018076">
    <property type="entry name" value="T2SS_GspF_dom"/>
</dbReference>
<dbReference type="AlphaFoldDB" id="A0A1F7JIG5"/>
<evidence type="ECO:0000256" key="2">
    <source>
        <dbReference type="ARBA" id="ARBA00005745"/>
    </source>
</evidence>
<keyword evidence="5 7" id="KW-1133">Transmembrane helix</keyword>
<protein>
    <recommendedName>
        <fullName evidence="8">Type II secretion system protein GspF domain-containing protein</fullName>
    </recommendedName>
</protein>
<evidence type="ECO:0000256" key="4">
    <source>
        <dbReference type="ARBA" id="ARBA00022692"/>
    </source>
</evidence>
<comment type="similarity">
    <text evidence="2">Belongs to the GSP F family.</text>
</comment>
<dbReference type="PANTHER" id="PTHR30012:SF0">
    <property type="entry name" value="TYPE II SECRETION SYSTEM PROTEIN F-RELATED"/>
    <property type="match status" value="1"/>
</dbReference>
<comment type="caution">
    <text evidence="9">The sequence shown here is derived from an EMBL/GenBank/DDBJ whole genome shotgun (WGS) entry which is preliminary data.</text>
</comment>
<gene>
    <name evidence="9" type="ORF">A3H78_05915</name>
</gene>
<feature type="domain" description="Type II secretion system protein GspF" evidence="8">
    <location>
        <begin position="1"/>
        <end position="116"/>
    </location>
</feature>
<keyword evidence="6 7" id="KW-0472">Membrane</keyword>
<dbReference type="Gene3D" id="1.20.81.30">
    <property type="entry name" value="Type II secretion system (T2SS), domain F"/>
    <property type="match status" value="2"/>
</dbReference>
<organism evidence="9 10">
    <name type="scientific">Candidatus Roizmanbacteria bacterium RIFCSPLOWO2_02_FULL_36_11</name>
    <dbReference type="NCBI Taxonomy" id="1802071"/>
    <lineage>
        <taxon>Bacteria</taxon>
        <taxon>Candidatus Roizmaniibacteriota</taxon>
    </lineage>
</organism>
<evidence type="ECO:0000256" key="1">
    <source>
        <dbReference type="ARBA" id="ARBA00004651"/>
    </source>
</evidence>
<evidence type="ECO:0000256" key="3">
    <source>
        <dbReference type="ARBA" id="ARBA00022475"/>
    </source>
</evidence>
<keyword evidence="3" id="KW-1003">Cell membrane</keyword>
<accession>A0A1F7JIG5</accession>
<feature type="transmembrane region" description="Helical" evidence="7">
    <location>
        <begin position="93"/>
        <end position="115"/>
    </location>
</feature>
<sequence>MLTSGISILETVDSLLEDSKGNQKKMLEVLRDDLIQGKRVYISFSKFPKVFDKVTINLLKAAEESGTLDIALRDLKNTILKESEFTDKIKSALAYPVLICLVFIGVMLVILLFVIPKIARVFTQLRVTLPLPTKILIFVSNIMTNNTIPLCIGLIFFFSGMVYLFKTRRRQLFALFFKLPLISILVKQIDLTRFSRNLYYLLNSGIPITNALELVEDVVLRNDIAKIIRNCRETVSSGKRLSQGLRSDKKTIPSIMIKIVEAGEKSGTLDKSLLDISEFLDYQVTNTLRTITALIEPIMLVFVGVLIGGMMLSIIAPIYGLISQIGQR</sequence>
<dbReference type="EMBL" id="MGAV01000004">
    <property type="protein sequence ID" value="OGK55402.1"/>
    <property type="molecule type" value="Genomic_DNA"/>
</dbReference>
<dbReference type="Proteomes" id="UP000177418">
    <property type="component" value="Unassembled WGS sequence"/>
</dbReference>
<dbReference type="Pfam" id="PF00482">
    <property type="entry name" value="T2SSF"/>
    <property type="match status" value="2"/>
</dbReference>
<keyword evidence="4 7" id="KW-0812">Transmembrane</keyword>
<proteinExistence type="inferred from homology"/>
<comment type="subcellular location">
    <subcellularLocation>
        <location evidence="1">Cell membrane</location>
        <topology evidence="1">Multi-pass membrane protein</topology>
    </subcellularLocation>
</comment>
<evidence type="ECO:0000313" key="10">
    <source>
        <dbReference type="Proteomes" id="UP000177418"/>
    </source>
</evidence>
<dbReference type="InterPro" id="IPR003004">
    <property type="entry name" value="GspF/PilC"/>
</dbReference>
<feature type="domain" description="Type II secretion system protein GspF" evidence="8">
    <location>
        <begin position="194"/>
        <end position="317"/>
    </location>
</feature>
<dbReference type="PANTHER" id="PTHR30012">
    <property type="entry name" value="GENERAL SECRETION PATHWAY PROTEIN"/>
    <property type="match status" value="1"/>
</dbReference>
<evidence type="ECO:0000259" key="8">
    <source>
        <dbReference type="Pfam" id="PF00482"/>
    </source>
</evidence>
<feature type="transmembrane region" description="Helical" evidence="7">
    <location>
        <begin position="298"/>
        <end position="322"/>
    </location>
</feature>
<dbReference type="PRINTS" id="PR00812">
    <property type="entry name" value="BCTERIALGSPF"/>
</dbReference>
<evidence type="ECO:0000313" key="9">
    <source>
        <dbReference type="EMBL" id="OGK55402.1"/>
    </source>
</evidence>
<feature type="transmembrane region" description="Helical" evidence="7">
    <location>
        <begin position="135"/>
        <end position="165"/>
    </location>
</feature>
<name>A0A1F7JIG5_9BACT</name>
<dbReference type="GO" id="GO:0005886">
    <property type="term" value="C:plasma membrane"/>
    <property type="evidence" value="ECO:0007669"/>
    <property type="project" value="UniProtKB-SubCell"/>
</dbReference>
<evidence type="ECO:0000256" key="7">
    <source>
        <dbReference type="SAM" id="Phobius"/>
    </source>
</evidence>